<protein>
    <submittedName>
        <fullName evidence="13">Ion_trans_2 domain-containing protein</fullName>
    </submittedName>
</protein>
<dbReference type="Pfam" id="PF07885">
    <property type="entry name" value="Ion_trans_2"/>
    <property type="match status" value="2"/>
</dbReference>
<evidence type="ECO:0000256" key="9">
    <source>
        <dbReference type="SAM" id="MobiDB-lite"/>
    </source>
</evidence>
<dbReference type="GO" id="GO:0030322">
    <property type="term" value="P:stabilization of membrane potential"/>
    <property type="evidence" value="ECO:0007669"/>
    <property type="project" value="TreeGrafter"/>
</dbReference>
<dbReference type="GO" id="GO:0005886">
    <property type="term" value="C:plasma membrane"/>
    <property type="evidence" value="ECO:0007669"/>
    <property type="project" value="TreeGrafter"/>
</dbReference>
<feature type="domain" description="Potassium channel" evidence="11">
    <location>
        <begin position="562"/>
        <end position="638"/>
    </location>
</feature>
<comment type="similarity">
    <text evidence="8">Belongs to the two pore domain potassium channel (TC 1.A.1.8) family.</text>
</comment>
<keyword evidence="7 8" id="KW-0407">Ion channel</keyword>
<keyword evidence="5 8" id="KW-0406">Ion transport</keyword>
<dbReference type="GO" id="GO:0015271">
    <property type="term" value="F:outward rectifier potassium channel activity"/>
    <property type="evidence" value="ECO:0007669"/>
    <property type="project" value="TreeGrafter"/>
</dbReference>
<sequence>MRDEVRSLCLRVTIISKKLAGFVISHVGLCALVALYAVLGAFMFRAIEYPAEMQFQGHIINDTWLVVQKLYNYISEREVIEEHEVKRLAHELLKDYEHKLVHAVNFEGYDENDDFHPTYQWTFSGALLYSITVFTTIGYGHICPKTSWGRGLTILYANFGIPLMLLCLANIAESLAQVFTFVYFKVCCAYCRWQQKRKRIRRAALSFRFHPNAPVNIRRAQSARSNQRYGAVRRHQSLTRRNPSVKYPALSDTKSVRSLRSLNRYEQQKFDTQSLPGRRKISQIRTMPNDSVLLRNTVRRGPSGRTARYVDHSASPPIDADTMKFLSASERKNRLCAISKCCQKQPTRRDADLYGRGGLPVRYLNHNDDDRSAIIEMKQLNTPGPGNSLGPNVNSIPRTKQRRGKRTSPFEESGGSMLSEGAQTSQGRVHDIERDSRLPQITVSDNEKEEQARTELDEWDDDEYGDELKYGTHGPLHPGYTQTEPPTPQHHGVPVAITSSSGSHGVFVPKQPSMDSSLSRRIRDECRSYRSDRSDEMSIRSLRRAGNSYHREKMPVSVGIITVILFIAGGAILFAVWEDWNVFDGAYYSFITLSTIGFGDIVPGQSLDEGSQEKLIVCALYLLFGMALIAMCFKLMQDDVVQKARWLGQKLGIIVKEESSDSESEFDDDLVLEEDDEDDVLSEEKTDQDKRTVSSSSSKRDEEEMRSLAKVEKNGNVRRNWRI</sequence>
<feature type="transmembrane region" description="Helical" evidence="10">
    <location>
        <begin position="121"/>
        <end position="142"/>
    </location>
</feature>
<evidence type="ECO:0000256" key="5">
    <source>
        <dbReference type="ARBA" id="ARBA00023065"/>
    </source>
</evidence>
<dbReference type="InterPro" id="IPR003280">
    <property type="entry name" value="2pore_dom_K_chnl"/>
</dbReference>
<feature type="region of interest" description="Disordered" evidence="9">
    <location>
        <begin position="662"/>
        <end position="723"/>
    </location>
</feature>
<dbReference type="WBParaSite" id="Pan_g22047.t1">
    <property type="protein sequence ID" value="Pan_g22047.t1"/>
    <property type="gene ID" value="Pan_g22047"/>
</dbReference>
<feature type="transmembrane region" description="Helical" evidence="10">
    <location>
        <begin position="21"/>
        <end position="44"/>
    </location>
</feature>
<dbReference type="PRINTS" id="PR01333">
    <property type="entry name" value="2POREKCHANEL"/>
</dbReference>
<feature type="transmembrane region" description="Helical" evidence="10">
    <location>
        <begin position="154"/>
        <end position="172"/>
    </location>
</feature>
<feature type="transmembrane region" description="Helical" evidence="10">
    <location>
        <begin position="178"/>
        <end position="193"/>
    </location>
</feature>
<dbReference type="Proteomes" id="UP000492821">
    <property type="component" value="Unassembled WGS sequence"/>
</dbReference>
<dbReference type="FunFam" id="1.10.287.70:FF:000265">
    <property type="entry name" value="TWiK family of potassium channels"/>
    <property type="match status" value="1"/>
</dbReference>
<proteinExistence type="inferred from homology"/>
<comment type="subcellular location">
    <subcellularLocation>
        <location evidence="1">Membrane</location>
        <topology evidence="1">Multi-pass membrane protein</topology>
    </subcellularLocation>
</comment>
<evidence type="ECO:0000256" key="8">
    <source>
        <dbReference type="RuleBase" id="RU003857"/>
    </source>
</evidence>
<evidence type="ECO:0000256" key="7">
    <source>
        <dbReference type="ARBA" id="ARBA00023303"/>
    </source>
</evidence>
<evidence type="ECO:0000256" key="2">
    <source>
        <dbReference type="ARBA" id="ARBA00022448"/>
    </source>
</evidence>
<dbReference type="AlphaFoldDB" id="A0A7E4ZWT5"/>
<keyword evidence="3 8" id="KW-0812">Transmembrane</keyword>
<dbReference type="InterPro" id="IPR013099">
    <property type="entry name" value="K_chnl_dom"/>
</dbReference>
<dbReference type="PANTHER" id="PTHR11003:SF337">
    <property type="entry name" value="POTASSIUM CHANNEL DOMAIN-CONTAINING PROTEIN"/>
    <property type="match status" value="1"/>
</dbReference>
<keyword evidence="2 8" id="KW-0813">Transport</keyword>
<feature type="transmembrane region" description="Helical" evidence="10">
    <location>
        <begin position="615"/>
        <end position="636"/>
    </location>
</feature>
<evidence type="ECO:0000259" key="11">
    <source>
        <dbReference type="Pfam" id="PF07885"/>
    </source>
</evidence>
<feature type="compositionally biased region" description="Basic and acidic residues" evidence="9">
    <location>
        <begin position="682"/>
        <end position="715"/>
    </location>
</feature>
<feature type="region of interest" description="Disordered" evidence="9">
    <location>
        <begin position="379"/>
        <end position="430"/>
    </location>
</feature>
<name>A0A7E4ZWT5_PANRE</name>
<dbReference type="GO" id="GO:0022841">
    <property type="term" value="F:potassium ion leak channel activity"/>
    <property type="evidence" value="ECO:0007669"/>
    <property type="project" value="TreeGrafter"/>
</dbReference>
<feature type="region of interest" description="Disordered" evidence="9">
    <location>
        <begin position="501"/>
        <end position="521"/>
    </location>
</feature>
<keyword evidence="4 10" id="KW-1133">Transmembrane helix</keyword>
<dbReference type="Gene3D" id="1.10.287.70">
    <property type="match status" value="2"/>
</dbReference>
<evidence type="ECO:0000256" key="4">
    <source>
        <dbReference type="ARBA" id="ARBA00022989"/>
    </source>
</evidence>
<evidence type="ECO:0000313" key="13">
    <source>
        <dbReference type="WBParaSite" id="Pan_g22047.t1"/>
    </source>
</evidence>
<keyword evidence="6 10" id="KW-0472">Membrane</keyword>
<evidence type="ECO:0000256" key="1">
    <source>
        <dbReference type="ARBA" id="ARBA00004141"/>
    </source>
</evidence>
<reference evidence="12" key="1">
    <citation type="journal article" date="2013" name="Genetics">
        <title>The draft genome and transcriptome of Panagrellus redivivus are shaped by the harsh demands of a free-living lifestyle.</title>
        <authorList>
            <person name="Srinivasan J."/>
            <person name="Dillman A.R."/>
            <person name="Macchietto M.G."/>
            <person name="Heikkinen L."/>
            <person name="Lakso M."/>
            <person name="Fracchia K.M."/>
            <person name="Antoshechkin I."/>
            <person name="Mortazavi A."/>
            <person name="Wong G."/>
            <person name="Sternberg P.W."/>
        </authorList>
    </citation>
    <scope>NUCLEOTIDE SEQUENCE [LARGE SCALE GENOMIC DNA]</scope>
    <source>
        <strain evidence="12">MT8872</strain>
    </source>
</reference>
<feature type="transmembrane region" description="Helical" evidence="10">
    <location>
        <begin position="554"/>
        <end position="574"/>
    </location>
</feature>
<dbReference type="PANTHER" id="PTHR11003">
    <property type="entry name" value="POTASSIUM CHANNEL, SUBFAMILY K"/>
    <property type="match status" value="1"/>
</dbReference>
<feature type="compositionally biased region" description="Polar residues" evidence="9">
    <location>
        <begin position="379"/>
        <end position="398"/>
    </location>
</feature>
<accession>A0A7E4ZWT5</accession>
<feature type="domain" description="Potassium channel" evidence="11">
    <location>
        <begin position="119"/>
        <end position="175"/>
    </location>
</feature>
<evidence type="ECO:0000313" key="12">
    <source>
        <dbReference type="Proteomes" id="UP000492821"/>
    </source>
</evidence>
<reference evidence="13" key="2">
    <citation type="submission" date="2020-10" db="UniProtKB">
        <authorList>
            <consortium name="WormBaseParasite"/>
        </authorList>
    </citation>
    <scope>IDENTIFICATION</scope>
</reference>
<organism evidence="12 13">
    <name type="scientific">Panagrellus redivivus</name>
    <name type="common">Microworm</name>
    <dbReference type="NCBI Taxonomy" id="6233"/>
    <lineage>
        <taxon>Eukaryota</taxon>
        <taxon>Metazoa</taxon>
        <taxon>Ecdysozoa</taxon>
        <taxon>Nematoda</taxon>
        <taxon>Chromadorea</taxon>
        <taxon>Rhabditida</taxon>
        <taxon>Tylenchina</taxon>
        <taxon>Panagrolaimomorpha</taxon>
        <taxon>Panagrolaimoidea</taxon>
        <taxon>Panagrolaimidae</taxon>
        <taxon>Panagrellus</taxon>
    </lineage>
</organism>
<evidence type="ECO:0000256" key="6">
    <source>
        <dbReference type="ARBA" id="ARBA00023136"/>
    </source>
</evidence>
<keyword evidence="12" id="KW-1185">Reference proteome</keyword>
<feature type="compositionally biased region" description="Acidic residues" evidence="9">
    <location>
        <begin position="662"/>
        <end position="681"/>
    </location>
</feature>
<evidence type="ECO:0000256" key="10">
    <source>
        <dbReference type="SAM" id="Phobius"/>
    </source>
</evidence>
<evidence type="ECO:0000256" key="3">
    <source>
        <dbReference type="ARBA" id="ARBA00022692"/>
    </source>
</evidence>
<dbReference type="SUPFAM" id="SSF81324">
    <property type="entry name" value="Voltage-gated potassium channels"/>
    <property type="match status" value="2"/>
</dbReference>